<evidence type="ECO:0000256" key="1">
    <source>
        <dbReference type="SAM" id="MobiDB-lite"/>
    </source>
</evidence>
<dbReference type="Proteomes" id="UP000887566">
    <property type="component" value="Unplaced"/>
</dbReference>
<reference evidence="3" key="1">
    <citation type="submission" date="2022-11" db="UniProtKB">
        <authorList>
            <consortium name="WormBaseParasite"/>
        </authorList>
    </citation>
    <scope>IDENTIFICATION</scope>
</reference>
<dbReference type="AlphaFoldDB" id="A0A914W7Q7"/>
<proteinExistence type="predicted"/>
<dbReference type="WBParaSite" id="PSAMB.scaffold33size106536.g782.t1">
    <property type="protein sequence ID" value="PSAMB.scaffold33size106536.g782.t1"/>
    <property type="gene ID" value="PSAMB.scaffold33size106536.g782"/>
</dbReference>
<sequence length="121" mass="13251">MQITCNSQYTFAPHQGKKYAFICGLLQSKNRLVVRAKEPKGTDQSPRRSHADEQSGTPLTTSSQSINHDNSPARTLIGHCSCLLDPPLPTVRFACAAGQKCFLQGNTDDCQQSINQDSSRV</sequence>
<name>A0A914W7Q7_9BILA</name>
<organism evidence="2 3">
    <name type="scientific">Plectus sambesii</name>
    <dbReference type="NCBI Taxonomy" id="2011161"/>
    <lineage>
        <taxon>Eukaryota</taxon>
        <taxon>Metazoa</taxon>
        <taxon>Ecdysozoa</taxon>
        <taxon>Nematoda</taxon>
        <taxon>Chromadorea</taxon>
        <taxon>Plectida</taxon>
        <taxon>Plectina</taxon>
        <taxon>Plectoidea</taxon>
        <taxon>Plectidae</taxon>
        <taxon>Plectus</taxon>
    </lineage>
</organism>
<feature type="region of interest" description="Disordered" evidence="1">
    <location>
        <begin position="35"/>
        <end position="70"/>
    </location>
</feature>
<protein>
    <submittedName>
        <fullName evidence="3">Uncharacterized protein</fullName>
    </submittedName>
</protein>
<accession>A0A914W7Q7</accession>
<feature type="compositionally biased region" description="Polar residues" evidence="1">
    <location>
        <begin position="54"/>
        <end position="70"/>
    </location>
</feature>
<evidence type="ECO:0000313" key="3">
    <source>
        <dbReference type="WBParaSite" id="PSAMB.scaffold33size106536.g782.t1"/>
    </source>
</evidence>
<keyword evidence="2" id="KW-1185">Reference proteome</keyword>
<evidence type="ECO:0000313" key="2">
    <source>
        <dbReference type="Proteomes" id="UP000887566"/>
    </source>
</evidence>
<feature type="compositionally biased region" description="Basic and acidic residues" evidence="1">
    <location>
        <begin position="35"/>
        <end position="53"/>
    </location>
</feature>